<sequence>MPTKGKQGTLYQQLSVYSAEDTSLYTDGETSGTAEEGTHDRSSAWPNENLADSRTSTKQANTRQRRIRTRVVLLWLVLVVCAGAALSGMRYMDPPTRSVGPERVSAWLGDSSPHVQGEITDRYKDRLKTDTKYVTGFTDAGFTNQIYGYLSLLYLAWYTDRVAIMPPFVPGPHLNHSAGQIAFGDVFDLDRLRKQVKLDIVEWRDLKNVEPTQNAALAKEWEDIGCWSALTAGGTTHIPSPASDFLKLDVSYTYLDPDRYRLDGQRLYTDILKLAHLGYPSERTWALSQNLTQPSLRYKNFTEPDDQLMCFDTLFYATVDSVEHWSQDWDPVWNKIGQYLTWNPEIELLAKRYLNRLFGLPDDGPTPPYIGLHLRRGDMSGYCYAGKGSCMPTNEMAAAAIEELQERLEAKGLSTPHVFVSSDETDPAWWAAIHERGWHYIDHGRERTCERYGCWYTVLLDSAIHSLADGFVGTDHSTLSVVASKRVQSWKDGPVTFLQWSRSKTTVPPPVENVRPGVRER</sequence>
<dbReference type="Pfam" id="PF10250">
    <property type="entry name" value="O-FucT"/>
    <property type="match status" value="1"/>
</dbReference>
<dbReference type="Gene3D" id="3.40.50.11350">
    <property type="match status" value="1"/>
</dbReference>
<dbReference type="InterPro" id="IPR019378">
    <property type="entry name" value="GDP-Fuc_O-FucTrfase"/>
</dbReference>
<dbReference type="Gene3D" id="3.40.50.11340">
    <property type="match status" value="1"/>
</dbReference>
<evidence type="ECO:0000256" key="6">
    <source>
        <dbReference type="ARBA" id="ARBA00023277"/>
    </source>
</evidence>
<proteinExistence type="inferred from homology"/>
<evidence type="ECO:0000256" key="5">
    <source>
        <dbReference type="ARBA" id="ARBA00023253"/>
    </source>
</evidence>
<keyword evidence="5" id="KW-0294">Fucose metabolism</keyword>
<dbReference type="InterPro" id="IPR045130">
    <property type="entry name" value="OFUT2-like"/>
</dbReference>
<dbReference type="EMBL" id="KV423991">
    <property type="protein sequence ID" value="KZT55633.1"/>
    <property type="molecule type" value="Genomic_DNA"/>
</dbReference>
<dbReference type="InParanoid" id="A0A165EW08"/>
<evidence type="ECO:0000256" key="1">
    <source>
        <dbReference type="ARBA" id="ARBA00004240"/>
    </source>
</evidence>
<dbReference type="GO" id="GO:0006004">
    <property type="term" value="P:fucose metabolic process"/>
    <property type="evidence" value="ECO:0007669"/>
    <property type="project" value="UniProtKB-KW"/>
</dbReference>
<dbReference type="GO" id="GO:0046922">
    <property type="term" value="F:peptide-O-fucosyltransferase activity"/>
    <property type="evidence" value="ECO:0007669"/>
    <property type="project" value="InterPro"/>
</dbReference>
<dbReference type="PANTHER" id="PTHR13398:SF0">
    <property type="entry name" value="GDP-FUCOSE PROTEIN O-FUCOSYLTRANSFERASE 2"/>
    <property type="match status" value="1"/>
</dbReference>
<dbReference type="OrthoDB" id="423313at2759"/>
<comment type="similarity">
    <text evidence="7">Belongs to the glycosyltransferase 68 family.</text>
</comment>
<keyword evidence="6" id="KW-0119">Carbohydrate metabolism</keyword>
<keyword evidence="10" id="KW-0812">Transmembrane</keyword>
<name>A0A165EW08_9BASI</name>
<evidence type="ECO:0000313" key="12">
    <source>
        <dbReference type="Proteomes" id="UP000076842"/>
    </source>
</evidence>
<dbReference type="PANTHER" id="PTHR13398">
    <property type="entry name" value="GDP-FUCOSE PROTEIN O-FUCOSYLTRANSFERASE 2"/>
    <property type="match status" value="1"/>
</dbReference>
<evidence type="ECO:0000256" key="8">
    <source>
        <dbReference type="ARBA" id="ARBA00026232"/>
    </source>
</evidence>
<accession>A0A165EW08</accession>
<dbReference type="CDD" id="cd11296">
    <property type="entry name" value="O-FucT_like"/>
    <property type="match status" value="1"/>
</dbReference>
<feature type="transmembrane region" description="Helical" evidence="10">
    <location>
        <begin position="71"/>
        <end position="92"/>
    </location>
</feature>
<keyword evidence="4" id="KW-0256">Endoplasmic reticulum</keyword>
<dbReference type="STRING" id="1353952.A0A165EW08"/>
<evidence type="ECO:0000256" key="3">
    <source>
        <dbReference type="ARBA" id="ARBA00022679"/>
    </source>
</evidence>
<feature type="region of interest" description="Disordered" evidence="9">
    <location>
        <begin position="22"/>
        <end position="62"/>
    </location>
</feature>
<evidence type="ECO:0000256" key="4">
    <source>
        <dbReference type="ARBA" id="ARBA00022824"/>
    </source>
</evidence>
<dbReference type="Proteomes" id="UP000076842">
    <property type="component" value="Unassembled WGS sequence"/>
</dbReference>
<keyword evidence="10" id="KW-0472">Membrane</keyword>
<gene>
    <name evidence="11" type="ORF">CALCODRAFT_344209</name>
</gene>
<keyword evidence="12" id="KW-1185">Reference proteome</keyword>
<reference evidence="11 12" key="1">
    <citation type="journal article" date="2016" name="Mol. Biol. Evol.">
        <title>Comparative Genomics of Early-Diverging Mushroom-Forming Fungi Provides Insights into the Origins of Lignocellulose Decay Capabilities.</title>
        <authorList>
            <person name="Nagy L.G."/>
            <person name="Riley R."/>
            <person name="Tritt A."/>
            <person name="Adam C."/>
            <person name="Daum C."/>
            <person name="Floudas D."/>
            <person name="Sun H."/>
            <person name="Yadav J.S."/>
            <person name="Pangilinan J."/>
            <person name="Larsson K.H."/>
            <person name="Matsuura K."/>
            <person name="Barry K."/>
            <person name="Labutti K."/>
            <person name="Kuo R."/>
            <person name="Ohm R.A."/>
            <person name="Bhattacharya S.S."/>
            <person name="Shirouzu T."/>
            <person name="Yoshinaga Y."/>
            <person name="Martin F.M."/>
            <person name="Grigoriev I.V."/>
            <person name="Hibbett D.S."/>
        </authorList>
    </citation>
    <scope>NUCLEOTIDE SEQUENCE [LARGE SCALE GENOMIC DNA]</scope>
    <source>
        <strain evidence="11 12">HHB12733</strain>
    </source>
</reference>
<evidence type="ECO:0000256" key="7">
    <source>
        <dbReference type="ARBA" id="ARBA00025803"/>
    </source>
</evidence>
<feature type="compositionally biased region" description="Polar residues" evidence="9">
    <location>
        <begin position="44"/>
        <end position="62"/>
    </location>
</feature>
<evidence type="ECO:0000256" key="10">
    <source>
        <dbReference type="SAM" id="Phobius"/>
    </source>
</evidence>
<evidence type="ECO:0000256" key="9">
    <source>
        <dbReference type="SAM" id="MobiDB-lite"/>
    </source>
</evidence>
<evidence type="ECO:0000313" key="11">
    <source>
        <dbReference type="EMBL" id="KZT55633.1"/>
    </source>
</evidence>
<comment type="pathway">
    <text evidence="2">Protein modification; protein glycosylation.</text>
</comment>
<dbReference type="GO" id="GO:0005783">
    <property type="term" value="C:endoplasmic reticulum"/>
    <property type="evidence" value="ECO:0007669"/>
    <property type="project" value="UniProtKB-SubCell"/>
</dbReference>
<feature type="compositionally biased region" description="Polar residues" evidence="9">
    <location>
        <begin position="22"/>
        <end position="33"/>
    </location>
</feature>
<keyword evidence="3" id="KW-0808">Transferase</keyword>
<keyword evidence="10" id="KW-1133">Transmembrane helix</keyword>
<comment type="subcellular location">
    <subcellularLocation>
        <location evidence="1">Endoplasmic reticulum</location>
    </subcellularLocation>
</comment>
<protein>
    <recommendedName>
        <fullName evidence="8">GDP-fucose protein O-fucosyltransferase 2</fullName>
    </recommendedName>
</protein>
<organism evidence="11 12">
    <name type="scientific">Calocera cornea HHB12733</name>
    <dbReference type="NCBI Taxonomy" id="1353952"/>
    <lineage>
        <taxon>Eukaryota</taxon>
        <taxon>Fungi</taxon>
        <taxon>Dikarya</taxon>
        <taxon>Basidiomycota</taxon>
        <taxon>Agaricomycotina</taxon>
        <taxon>Dacrymycetes</taxon>
        <taxon>Dacrymycetales</taxon>
        <taxon>Dacrymycetaceae</taxon>
        <taxon>Calocera</taxon>
    </lineage>
</organism>
<evidence type="ECO:0000256" key="2">
    <source>
        <dbReference type="ARBA" id="ARBA00004922"/>
    </source>
</evidence>
<dbReference type="AlphaFoldDB" id="A0A165EW08"/>